<evidence type="ECO:0000313" key="5">
    <source>
        <dbReference type="Proteomes" id="UP001597218"/>
    </source>
</evidence>
<dbReference type="Gene3D" id="2.60.40.10">
    <property type="entry name" value="Immunoglobulins"/>
    <property type="match status" value="1"/>
</dbReference>
<dbReference type="RefSeq" id="WP_381539350.1">
    <property type="nucleotide sequence ID" value="NZ_JBHUGI010000034.1"/>
</dbReference>
<feature type="domain" description="SLH" evidence="3">
    <location>
        <begin position="494"/>
        <end position="553"/>
    </location>
</feature>
<dbReference type="InterPro" id="IPR000421">
    <property type="entry name" value="FA58C"/>
</dbReference>
<dbReference type="SMART" id="SM00635">
    <property type="entry name" value="BID_2"/>
    <property type="match status" value="1"/>
</dbReference>
<dbReference type="SMART" id="SM00060">
    <property type="entry name" value="FN3"/>
    <property type="match status" value="1"/>
</dbReference>
<dbReference type="InterPro" id="IPR051465">
    <property type="entry name" value="Cell_Envelope_Struct_Comp"/>
</dbReference>
<evidence type="ECO:0000259" key="1">
    <source>
        <dbReference type="PROSITE" id="PS50022"/>
    </source>
</evidence>
<evidence type="ECO:0000259" key="2">
    <source>
        <dbReference type="PROSITE" id="PS50853"/>
    </source>
</evidence>
<dbReference type="InterPro" id="IPR003961">
    <property type="entry name" value="FN3_dom"/>
</dbReference>
<dbReference type="InterPro" id="IPR013783">
    <property type="entry name" value="Ig-like_fold"/>
</dbReference>
<dbReference type="PROSITE" id="PS50022">
    <property type="entry name" value="FA58C_3"/>
    <property type="match status" value="1"/>
</dbReference>
<dbReference type="InterPro" id="IPR003343">
    <property type="entry name" value="Big_2"/>
</dbReference>
<dbReference type="Pfam" id="PF00041">
    <property type="entry name" value="fn3"/>
    <property type="match status" value="1"/>
</dbReference>
<dbReference type="PANTHER" id="PTHR43308">
    <property type="entry name" value="OUTER MEMBRANE PROTEIN ALPHA-RELATED"/>
    <property type="match status" value="1"/>
</dbReference>
<keyword evidence="5" id="KW-1185">Reference proteome</keyword>
<dbReference type="SUPFAM" id="SSF49785">
    <property type="entry name" value="Galactose-binding domain-like"/>
    <property type="match status" value="1"/>
</dbReference>
<dbReference type="Pfam" id="PF00395">
    <property type="entry name" value="SLH"/>
    <property type="match status" value="3"/>
</dbReference>
<dbReference type="InterPro" id="IPR025883">
    <property type="entry name" value="Cadherin-like_domain"/>
</dbReference>
<dbReference type="Pfam" id="PF00754">
    <property type="entry name" value="F5_F8_type_C"/>
    <property type="match status" value="1"/>
</dbReference>
<evidence type="ECO:0000313" key="4">
    <source>
        <dbReference type="EMBL" id="MFD1929315.1"/>
    </source>
</evidence>
<sequence length="683" mass="72182">MNSFWKIIFIMVISLDVLLGMDGSLVSNKAMASADNLALNKPVASDSTLSTLYPTANAVDGNDSTFWFSSNGAAFPRFLSVDLGEMTTIGRWTLTTYIHRNADYELQTSIDGVTYTSIMDNAGTSVTSNLSNHTNITLDHPITSRYIRVLFTANVDNTTLSSQISEFGLYAPAAPDAPLSVIAVAGNGKAEISFNAGGSTGGSAITNYTVTSLPEGITATGSSSPLTVTDLTNGTPYTFTVTATNSIGTSVGSDPSSTITPKSNNTTLNSFDLSDITLNPSVSGNVYDYIGTVLNNVSDTTATYVTDDSQATVVLHLNGTPVNNPINLSVGSNIISYVVTAQDGTKKTYTVNVTRPQLIDAIVVSSVGATMYVGESLQFNANVTPINATDQTFSWSVIPGTGAATINADGILVSTQAGTITVQATSHDGSGVVGGKVVTINNRPSGHDNNPTPIVPKPIDPTPISELFNLSVGKGDVNVVKYIETLVQEANRTSITNNFSDAKGHWAEKSIDTFLKLQMIKGYSDGNFKPDSKITRAEFAVILGIVFDIKGIENAGPALRDIGNHWAKGSIENLTMTGVITGYEDGTFRPNNTISREEMVAMLARILNLNNASKDNTKGDFDDLEGSFAANEIKAAVQTGIINGQSDGKFNPKNNVTRAQALTSILNALKLHPQLATLLDSLN</sequence>
<dbReference type="InterPro" id="IPR036116">
    <property type="entry name" value="FN3_sf"/>
</dbReference>
<comment type="caution">
    <text evidence="4">The sequence shown here is derived from an EMBL/GenBank/DDBJ whole genome shotgun (WGS) entry which is preliminary data.</text>
</comment>
<dbReference type="EMBL" id="JBHUGI010000034">
    <property type="protein sequence ID" value="MFD1929315.1"/>
    <property type="molecule type" value="Genomic_DNA"/>
</dbReference>
<dbReference type="InterPro" id="IPR008964">
    <property type="entry name" value="Invasin/intimin_cell_adhesion"/>
</dbReference>
<dbReference type="Pfam" id="PF02368">
    <property type="entry name" value="Big_2"/>
    <property type="match status" value="1"/>
</dbReference>
<dbReference type="CDD" id="cd00063">
    <property type="entry name" value="FN3"/>
    <property type="match status" value="1"/>
</dbReference>
<dbReference type="PROSITE" id="PS51272">
    <property type="entry name" value="SLH"/>
    <property type="match status" value="3"/>
</dbReference>
<name>A0ABW4SIG9_9BACL</name>
<dbReference type="InterPro" id="IPR001119">
    <property type="entry name" value="SLH_dom"/>
</dbReference>
<accession>A0ABW4SIG9</accession>
<protein>
    <submittedName>
        <fullName evidence="4">S-layer homology domain-containing protein</fullName>
    </submittedName>
</protein>
<dbReference type="SUPFAM" id="SSF49373">
    <property type="entry name" value="Invasin/intimin cell-adhesion fragments"/>
    <property type="match status" value="1"/>
</dbReference>
<feature type="domain" description="SLH" evidence="3">
    <location>
        <begin position="554"/>
        <end position="617"/>
    </location>
</feature>
<dbReference type="PROSITE" id="PS50853">
    <property type="entry name" value="FN3"/>
    <property type="match status" value="1"/>
</dbReference>
<organism evidence="4 5">
    <name type="scientific">Sporosarcina siberiensis</name>
    <dbReference type="NCBI Taxonomy" id="1365606"/>
    <lineage>
        <taxon>Bacteria</taxon>
        <taxon>Bacillati</taxon>
        <taxon>Bacillota</taxon>
        <taxon>Bacilli</taxon>
        <taxon>Bacillales</taxon>
        <taxon>Caryophanaceae</taxon>
        <taxon>Sporosarcina</taxon>
    </lineage>
</organism>
<feature type="domain" description="SLH" evidence="3">
    <location>
        <begin position="618"/>
        <end position="679"/>
    </location>
</feature>
<feature type="domain" description="Fibronectin type-III" evidence="2">
    <location>
        <begin position="175"/>
        <end position="263"/>
    </location>
</feature>
<dbReference type="InterPro" id="IPR008979">
    <property type="entry name" value="Galactose-bd-like_sf"/>
</dbReference>
<dbReference type="Proteomes" id="UP001597218">
    <property type="component" value="Unassembled WGS sequence"/>
</dbReference>
<dbReference type="Gene3D" id="2.60.120.260">
    <property type="entry name" value="Galactose-binding domain-like"/>
    <property type="match status" value="1"/>
</dbReference>
<evidence type="ECO:0000259" key="3">
    <source>
        <dbReference type="PROSITE" id="PS51272"/>
    </source>
</evidence>
<proteinExistence type="predicted"/>
<gene>
    <name evidence="4" type="ORF">ACFSFY_14835</name>
</gene>
<dbReference type="SUPFAM" id="SSF49265">
    <property type="entry name" value="Fibronectin type III"/>
    <property type="match status" value="1"/>
</dbReference>
<feature type="domain" description="F5/8 type C" evidence="1">
    <location>
        <begin position="26"/>
        <end position="169"/>
    </location>
</feature>
<dbReference type="Pfam" id="PF12733">
    <property type="entry name" value="Cadherin-like"/>
    <property type="match status" value="1"/>
</dbReference>
<dbReference type="Gene3D" id="2.60.40.1080">
    <property type="match status" value="1"/>
</dbReference>
<reference evidence="5" key="1">
    <citation type="journal article" date="2019" name="Int. J. Syst. Evol. Microbiol.">
        <title>The Global Catalogue of Microorganisms (GCM) 10K type strain sequencing project: providing services to taxonomists for standard genome sequencing and annotation.</title>
        <authorList>
            <consortium name="The Broad Institute Genomics Platform"/>
            <consortium name="The Broad Institute Genome Sequencing Center for Infectious Disease"/>
            <person name="Wu L."/>
            <person name="Ma J."/>
        </authorList>
    </citation>
    <scope>NUCLEOTIDE SEQUENCE [LARGE SCALE GENOMIC DNA]</scope>
    <source>
        <strain evidence="5">CGMCC 4.7177</strain>
    </source>
</reference>